<organism evidence="2 3">
    <name type="scientific">Heligmosomoides polygyrus</name>
    <name type="common">Parasitic roundworm</name>
    <dbReference type="NCBI Taxonomy" id="6339"/>
    <lineage>
        <taxon>Eukaryota</taxon>
        <taxon>Metazoa</taxon>
        <taxon>Ecdysozoa</taxon>
        <taxon>Nematoda</taxon>
        <taxon>Chromadorea</taxon>
        <taxon>Rhabditida</taxon>
        <taxon>Rhabditina</taxon>
        <taxon>Rhabditomorpha</taxon>
        <taxon>Strongyloidea</taxon>
        <taxon>Heligmosomidae</taxon>
        <taxon>Heligmosomoides</taxon>
    </lineage>
</organism>
<evidence type="ECO:0000313" key="3">
    <source>
        <dbReference type="WBParaSite" id="HPBE_0001106301-mRNA-1"/>
    </source>
</evidence>
<gene>
    <name evidence="1" type="ORF">HPBE_LOCUS11064</name>
</gene>
<evidence type="ECO:0000313" key="2">
    <source>
        <dbReference type="Proteomes" id="UP000050761"/>
    </source>
</evidence>
<reference evidence="1 2" key="1">
    <citation type="submission" date="2018-11" db="EMBL/GenBank/DDBJ databases">
        <authorList>
            <consortium name="Pathogen Informatics"/>
        </authorList>
    </citation>
    <scope>NUCLEOTIDE SEQUENCE [LARGE SCALE GENOMIC DNA]</scope>
</reference>
<name>A0A183FSU2_HELPZ</name>
<accession>A0A3P8CSG3</accession>
<proteinExistence type="predicted"/>
<dbReference type="Proteomes" id="UP000050761">
    <property type="component" value="Unassembled WGS sequence"/>
</dbReference>
<protein>
    <submittedName>
        <fullName evidence="1 3">Uncharacterized protein</fullName>
    </submittedName>
</protein>
<reference evidence="3" key="2">
    <citation type="submission" date="2019-09" db="UniProtKB">
        <authorList>
            <consortium name="WormBaseParasite"/>
        </authorList>
    </citation>
    <scope>IDENTIFICATION</scope>
</reference>
<sequence length="68" mass="7228">MLQGTRRTPAVAAVPKDVTDDIGDVVDNSGDDRLPVTSRCRRRVVAKGTTLGSSKKSCQGTTLTIQAR</sequence>
<dbReference type="AlphaFoldDB" id="A0A183FSU2"/>
<dbReference type="EMBL" id="UZAH01026972">
    <property type="protein sequence ID" value="VDO87315.1"/>
    <property type="molecule type" value="Genomic_DNA"/>
</dbReference>
<keyword evidence="2" id="KW-1185">Reference proteome</keyword>
<dbReference type="WBParaSite" id="HPBE_0001106301-mRNA-1">
    <property type="protein sequence ID" value="HPBE_0001106301-mRNA-1"/>
    <property type="gene ID" value="HPBE_0001106301"/>
</dbReference>
<accession>A0A183FSU2</accession>
<evidence type="ECO:0000313" key="1">
    <source>
        <dbReference type="EMBL" id="VDO87315.1"/>
    </source>
</evidence>